<name>A0A1T5FKK5_9HYPH</name>
<sequence>MSGGDQVTISMTRDELSQIIRTAVRAELDHIGLMVEEADHVSEAREDFRFVRRLRLAIDKTSGIVGKVIVTAIVAAVLAAIAKGFSIAR</sequence>
<protein>
    <submittedName>
        <fullName evidence="2">Uncharacterized protein</fullName>
    </submittedName>
</protein>
<dbReference type="OrthoDB" id="7960915at2"/>
<gene>
    <name evidence="2" type="ORF">SAMN05660750_03308</name>
</gene>
<evidence type="ECO:0000313" key="2">
    <source>
        <dbReference type="EMBL" id="SKB96731.1"/>
    </source>
</evidence>
<dbReference type="Proteomes" id="UP000190130">
    <property type="component" value="Unassembled WGS sequence"/>
</dbReference>
<organism evidence="2 3">
    <name type="scientific">Bosea thiooxidans</name>
    <dbReference type="NCBI Taxonomy" id="53254"/>
    <lineage>
        <taxon>Bacteria</taxon>
        <taxon>Pseudomonadati</taxon>
        <taxon>Pseudomonadota</taxon>
        <taxon>Alphaproteobacteria</taxon>
        <taxon>Hyphomicrobiales</taxon>
        <taxon>Boseaceae</taxon>
        <taxon>Bosea</taxon>
    </lineage>
</organism>
<keyword evidence="1" id="KW-0472">Membrane</keyword>
<dbReference type="EMBL" id="FUYX01000009">
    <property type="protein sequence ID" value="SKB96731.1"/>
    <property type="molecule type" value="Genomic_DNA"/>
</dbReference>
<keyword evidence="1" id="KW-0812">Transmembrane</keyword>
<dbReference type="RefSeq" id="WP_079591743.1">
    <property type="nucleotide sequence ID" value="NZ_FUYX01000009.1"/>
</dbReference>
<proteinExistence type="predicted"/>
<accession>A0A1T5FKK5</accession>
<evidence type="ECO:0000256" key="1">
    <source>
        <dbReference type="SAM" id="Phobius"/>
    </source>
</evidence>
<feature type="transmembrane region" description="Helical" evidence="1">
    <location>
        <begin position="64"/>
        <end position="85"/>
    </location>
</feature>
<evidence type="ECO:0000313" key="3">
    <source>
        <dbReference type="Proteomes" id="UP000190130"/>
    </source>
</evidence>
<reference evidence="2 3" key="1">
    <citation type="submission" date="2017-02" db="EMBL/GenBank/DDBJ databases">
        <authorList>
            <person name="Peterson S.W."/>
        </authorList>
    </citation>
    <scope>NUCLEOTIDE SEQUENCE [LARGE SCALE GENOMIC DNA]</scope>
    <source>
        <strain evidence="2 3">DSM 9653</strain>
    </source>
</reference>
<dbReference type="AlphaFoldDB" id="A0A1T5FKK5"/>
<keyword evidence="1" id="KW-1133">Transmembrane helix</keyword>